<dbReference type="InterPro" id="IPR001650">
    <property type="entry name" value="Helicase_C-like"/>
</dbReference>
<feature type="domain" description="Helicase C-terminal" evidence="2">
    <location>
        <begin position="220"/>
        <end position="367"/>
    </location>
</feature>
<name>A0A6N3E1Q0_9BACT</name>
<dbReference type="InterPro" id="IPR050742">
    <property type="entry name" value="Helicase_Restrict-Modif_Enz"/>
</dbReference>
<dbReference type="PROSITE" id="PS51194">
    <property type="entry name" value="HELICASE_CTER"/>
    <property type="match status" value="1"/>
</dbReference>
<dbReference type="SUPFAM" id="SSF52540">
    <property type="entry name" value="P-loop containing nucleoside triphosphate hydrolases"/>
    <property type="match status" value="1"/>
</dbReference>
<dbReference type="GO" id="GO:0016787">
    <property type="term" value="F:hydrolase activity"/>
    <property type="evidence" value="ECO:0007669"/>
    <property type="project" value="InterPro"/>
</dbReference>
<dbReference type="SMART" id="SM00487">
    <property type="entry name" value="DEXDc"/>
    <property type="match status" value="1"/>
</dbReference>
<dbReference type="GO" id="GO:0005829">
    <property type="term" value="C:cytosol"/>
    <property type="evidence" value="ECO:0007669"/>
    <property type="project" value="TreeGrafter"/>
</dbReference>
<dbReference type="Pfam" id="PF00271">
    <property type="entry name" value="Helicase_C"/>
    <property type="match status" value="1"/>
</dbReference>
<dbReference type="EMBL" id="CACRUT010000015">
    <property type="protein sequence ID" value="VYU31687.1"/>
    <property type="molecule type" value="Genomic_DNA"/>
</dbReference>
<dbReference type="PANTHER" id="PTHR47396:SF1">
    <property type="entry name" value="ATP-DEPENDENT HELICASE IRC3-RELATED"/>
    <property type="match status" value="1"/>
</dbReference>
<dbReference type="Pfam" id="PF04851">
    <property type="entry name" value="ResIII"/>
    <property type="match status" value="1"/>
</dbReference>
<reference evidence="3" key="1">
    <citation type="submission" date="2019-11" db="EMBL/GenBank/DDBJ databases">
        <authorList>
            <person name="Feng L."/>
        </authorList>
    </citation>
    <scope>NUCLEOTIDE SEQUENCE</scope>
    <source>
        <strain evidence="3">PclaraLFYP37</strain>
    </source>
</reference>
<dbReference type="SMART" id="SM00490">
    <property type="entry name" value="HELICc"/>
    <property type="match status" value="1"/>
</dbReference>
<evidence type="ECO:0000259" key="2">
    <source>
        <dbReference type="PROSITE" id="PS51194"/>
    </source>
</evidence>
<gene>
    <name evidence="3" type="primary">uvrB_4</name>
    <name evidence="3" type="ORF">PCLFYP37_02496</name>
</gene>
<evidence type="ECO:0000259" key="1">
    <source>
        <dbReference type="PROSITE" id="PS51192"/>
    </source>
</evidence>
<dbReference type="InterPro" id="IPR027417">
    <property type="entry name" value="P-loop_NTPase"/>
</dbReference>
<dbReference type="RefSeq" id="WP_412442000.1">
    <property type="nucleotide sequence ID" value="NZ_CACRUT010000015.1"/>
</dbReference>
<feature type="domain" description="Helicase ATP-binding" evidence="1">
    <location>
        <begin position="24"/>
        <end position="164"/>
    </location>
</feature>
<accession>A0A6N3E1Q0</accession>
<dbReference type="InterPro" id="IPR014001">
    <property type="entry name" value="Helicase_ATP-bd"/>
</dbReference>
<dbReference type="GO" id="GO:0003677">
    <property type="term" value="F:DNA binding"/>
    <property type="evidence" value="ECO:0007669"/>
    <property type="project" value="InterPro"/>
</dbReference>
<organism evidence="3">
    <name type="scientific">Paraprevotella clara</name>
    <dbReference type="NCBI Taxonomy" id="454154"/>
    <lineage>
        <taxon>Bacteria</taxon>
        <taxon>Pseudomonadati</taxon>
        <taxon>Bacteroidota</taxon>
        <taxon>Bacteroidia</taxon>
        <taxon>Bacteroidales</taxon>
        <taxon>Prevotellaceae</taxon>
        <taxon>Paraprevotella</taxon>
    </lineage>
</organism>
<dbReference type="PROSITE" id="PS51192">
    <property type="entry name" value="HELICASE_ATP_BIND_1"/>
    <property type="match status" value="1"/>
</dbReference>
<dbReference type="PANTHER" id="PTHR47396">
    <property type="entry name" value="TYPE I RESTRICTION ENZYME ECOKI R PROTEIN"/>
    <property type="match status" value="1"/>
</dbReference>
<protein>
    <submittedName>
        <fullName evidence="3">UvrABC system protein B</fullName>
    </submittedName>
</protein>
<sequence>MFKNKLGKELSLRDYQKNIKRRVFDAWRNHACVMVQMPTGTGKTHLLASVIYDLLSAEPEQCVWIIAHRRELVEQIENTVARYGIRKEDGQVRAMSIQWLSRHWNDIHNAPALIVIDEAHHALAESYKELWTRYPHAKKLGMTATPCRLNRKGFTDLFDTLVTSDSIADFISEGWLSVFDYASIKPDSDDQKLIDSLSKRSWDGDFQIKEMNAVLNKRPTIERLYESVRHYADGKKGIVYAISIGHARNIASYYSKHGMNAVAIDSKTPALRRKQFVEDFKQGRIQILVNVDVFSEGFDCPDIEFVQMARPTLSLAKYLQQVGRGLRKSKGKEYCMLIDNVGLYRMFGLPIANRDWQAMFEGRLAGKGHTHCIETGYYCAAGNLTANDTIRPNDTLELVMTHDRLPDYLTCVKDSLENRPNHEILNAFKDRTSGLYGLKHGNKITALPQYVSVFDTDDGFAAVRFKNWSVGIVNETGEIKMQLGRFKKLKFLKDKLLAVTDNRGKMSYIDLRSRKSYKQRPKVKIFGKVQMLEVDGICYSRTKILYKKESNMSLQQVCQHGFCLRFYDFLTIPQCRQVDKEDDTSGYDSVCLLADDYETYYHFCGMLPDGSIIVEDHEGKYYLVKEGEGKQYIAHEKPQTEEENFEVVIPRLKAEAAQRAAQRKNIEKREKIQRRKERLNRIQHAKPFKSGLKWGLKQGDKVIVPPVYRNLQTPVGNYCAFEGNPRQWGVIMLDGKVVVEARYINVEIKENGTARLTIIPGKTKTVKLQ</sequence>
<dbReference type="InterPro" id="IPR006935">
    <property type="entry name" value="Helicase/UvrB_N"/>
</dbReference>
<dbReference type="AlphaFoldDB" id="A0A6N3E1Q0"/>
<evidence type="ECO:0000313" key="3">
    <source>
        <dbReference type="EMBL" id="VYU31687.1"/>
    </source>
</evidence>
<proteinExistence type="predicted"/>
<dbReference type="GO" id="GO:0005524">
    <property type="term" value="F:ATP binding"/>
    <property type="evidence" value="ECO:0007669"/>
    <property type="project" value="InterPro"/>
</dbReference>
<dbReference type="Gene3D" id="3.40.50.300">
    <property type="entry name" value="P-loop containing nucleotide triphosphate hydrolases"/>
    <property type="match status" value="2"/>
</dbReference>